<evidence type="ECO:0008006" key="5">
    <source>
        <dbReference type="Google" id="ProtNLM"/>
    </source>
</evidence>
<keyword evidence="2" id="KW-0472">Membrane</keyword>
<proteinExistence type="predicted"/>
<feature type="transmembrane region" description="Helical" evidence="2">
    <location>
        <begin position="735"/>
        <end position="755"/>
    </location>
</feature>
<feature type="transmembrane region" description="Helical" evidence="2">
    <location>
        <begin position="513"/>
        <end position="538"/>
    </location>
</feature>
<name>A0ABS4YJ27_9MICO</name>
<reference evidence="3 4" key="1">
    <citation type="submission" date="2021-03" db="EMBL/GenBank/DDBJ databases">
        <title>Sequencing the genomes of 1000 actinobacteria strains.</title>
        <authorList>
            <person name="Klenk H.-P."/>
        </authorList>
    </citation>
    <scope>NUCLEOTIDE SEQUENCE [LARGE SCALE GENOMIC DNA]</scope>
    <source>
        <strain evidence="3 4">DSM 14564</strain>
    </source>
</reference>
<feature type="transmembrane region" description="Helical" evidence="2">
    <location>
        <begin position="92"/>
        <end position="118"/>
    </location>
</feature>
<feature type="region of interest" description="Disordered" evidence="1">
    <location>
        <begin position="778"/>
        <end position="829"/>
    </location>
</feature>
<protein>
    <recommendedName>
        <fullName evidence="5">Pyrophosphatase</fullName>
    </recommendedName>
</protein>
<feature type="transmembrane region" description="Helical" evidence="2">
    <location>
        <begin position="285"/>
        <end position="309"/>
    </location>
</feature>
<dbReference type="RefSeq" id="WP_209889667.1">
    <property type="nucleotide sequence ID" value="NZ_BAAAJV010000005.1"/>
</dbReference>
<evidence type="ECO:0000256" key="1">
    <source>
        <dbReference type="SAM" id="MobiDB-lite"/>
    </source>
</evidence>
<feature type="transmembrane region" description="Helical" evidence="2">
    <location>
        <begin position="59"/>
        <end position="80"/>
    </location>
</feature>
<evidence type="ECO:0000256" key="2">
    <source>
        <dbReference type="SAM" id="Phobius"/>
    </source>
</evidence>
<feature type="transmembrane region" description="Helical" evidence="2">
    <location>
        <begin position="130"/>
        <end position="153"/>
    </location>
</feature>
<feature type="transmembrane region" description="Helical" evidence="2">
    <location>
        <begin position="382"/>
        <end position="402"/>
    </location>
</feature>
<feature type="compositionally biased region" description="Basic residues" evidence="1">
    <location>
        <begin position="814"/>
        <end position="829"/>
    </location>
</feature>
<feature type="transmembrane region" description="Helical" evidence="2">
    <location>
        <begin position="558"/>
        <end position="579"/>
    </location>
</feature>
<feature type="transmembrane region" description="Helical" evidence="2">
    <location>
        <begin position="227"/>
        <end position="247"/>
    </location>
</feature>
<keyword evidence="2" id="KW-1133">Transmembrane helix</keyword>
<feature type="transmembrane region" description="Helical" evidence="2">
    <location>
        <begin position="462"/>
        <end position="492"/>
    </location>
</feature>
<feature type="transmembrane region" description="Helical" evidence="2">
    <location>
        <begin position="423"/>
        <end position="456"/>
    </location>
</feature>
<feature type="transmembrane region" description="Helical" evidence="2">
    <location>
        <begin position="616"/>
        <end position="633"/>
    </location>
</feature>
<evidence type="ECO:0000313" key="3">
    <source>
        <dbReference type="EMBL" id="MBP2408749.1"/>
    </source>
</evidence>
<keyword evidence="2" id="KW-0812">Transmembrane</keyword>
<dbReference type="EMBL" id="JAGIOC010000001">
    <property type="protein sequence ID" value="MBP2408749.1"/>
    <property type="molecule type" value="Genomic_DNA"/>
</dbReference>
<evidence type="ECO:0000313" key="4">
    <source>
        <dbReference type="Proteomes" id="UP000698222"/>
    </source>
</evidence>
<feature type="transmembrane region" description="Helical" evidence="2">
    <location>
        <begin position="639"/>
        <end position="659"/>
    </location>
</feature>
<sequence>MDLITQFPLGDDIAVTLLVLGLLSVAALVAGAVVPSRLQRDEDAAEVDDDLGRRLGRQLSAAGSIILWVGLPAVVLLYLVPGSTDDRILRSAMMVVGLALGPFAAWRGLAVQLASLGLDPERRPALISRLGALTTTGALAVAILPVVIVVWFLQAAGSSALMALAGGAAISALALRATAAPLDTAAASSAILVGADEHEIDTDDPANLGAAPLRGARMFRRGAAGSADLVALTTAAAAVGVLLGVPVLAAEGILVVLLALGVALLAGGVVALVPHRGQPGHERGALRLGGVVPALLGGAGMVAAAALWLPSAYKDLRFPQVGMENFTDQAITGPQPLPREQLEPQIAQAGSDLGTLVSQTDDSRGASALLDMVTLYTISPSVAAASALGLGVVVALAAILLLDGTGNRIGSTVLRTARTSRTGGALGTTAGLGSTALLAAGALALLLIVAGVLSVLSAGVPAMALALLSFTGLGALVVAVAHAGSLMAPTLVDRPEAERSLRDAAAGAATGPRAALLLAATLTALAALGPIATALQVAPRAATVWEDRALHGLSPTSLPLVGGIGLGVVAVLLVTASLLDGARRLGASAVVETRAAMLEKRAVVNLEDLPDMVRRAVLPAVVIVVLMPIVAGFGLGPAALPGLVIGAALTALALGLWSLGAGATLENAAAIIGHGRYGGPGSWGHSGALGGAVLTGTLRSAIGSVALPLLLTSSLLSALGVSAMVAMSTDGTSMYLRWGIAVIALIIALTCWVIASTAAEVDLEDEIGEISRPLFSRAEEEPSDGLDAMDWEVEEEDAEQVSAAVTRPASSGTRAKRRGTRKGGGRGSR</sequence>
<keyword evidence="4" id="KW-1185">Reference proteome</keyword>
<feature type="compositionally biased region" description="Acidic residues" evidence="1">
    <location>
        <begin position="781"/>
        <end position="799"/>
    </location>
</feature>
<feature type="transmembrane region" description="Helical" evidence="2">
    <location>
        <begin position="13"/>
        <end position="34"/>
    </location>
</feature>
<accession>A0ABS4YJ27</accession>
<dbReference type="Proteomes" id="UP000698222">
    <property type="component" value="Unassembled WGS sequence"/>
</dbReference>
<organism evidence="3 4">
    <name type="scientific">Brachybacterium fresconis</name>
    <dbReference type="NCBI Taxonomy" id="173363"/>
    <lineage>
        <taxon>Bacteria</taxon>
        <taxon>Bacillati</taxon>
        <taxon>Actinomycetota</taxon>
        <taxon>Actinomycetes</taxon>
        <taxon>Micrococcales</taxon>
        <taxon>Dermabacteraceae</taxon>
        <taxon>Brachybacterium</taxon>
    </lineage>
</organism>
<comment type="caution">
    <text evidence="3">The sequence shown here is derived from an EMBL/GenBank/DDBJ whole genome shotgun (WGS) entry which is preliminary data.</text>
</comment>
<feature type="transmembrane region" description="Helical" evidence="2">
    <location>
        <begin position="705"/>
        <end position="729"/>
    </location>
</feature>
<gene>
    <name evidence="3" type="ORF">JOF44_001652</name>
</gene>
<feature type="transmembrane region" description="Helical" evidence="2">
    <location>
        <begin position="253"/>
        <end position="273"/>
    </location>
</feature>